<protein>
    <submittedName>
        <fullName evidence="2">S-locus pollen protein 11-5</fullName>
    </submittedName>
</protein>
<feature type="signal peptide" evidence="1">
    <location>
        <begin position="1"/>
        <end position="29"/>
    </location>
</feature>
<organism evidence="2">
    <name type="scientific">Raphanus sativus</name>
    <name type="common">Radish</name>
    <name type="synonym">Raphanus raphanistrum var. sativus</name>
    <dbReference type="NCBI Taxonomy" id="3726"/>
    <lineage>
        <taxon>Eukaryota</taxon>
        <taxon>Viridiplantae</taxon>
        <taxon>Streptophyta</taxon>
        <taxon>Embryophyta</taxon>
        <taxon>Tracheophyta</taxon>
        <taxon>Spermatophyta</taxon>
        <taxon>Magnoliopsida</taxon>
        <taxon>eudicotyledons</taxon>
        <taxon>Gunneridae</taxon>
        <taxon>Pentapetalae</taxon>
        <taxon>rosids</taxon>
        <taxon>malvids</taxon>
        <taxon>Brassicales</taxon>
        <taxon>Brassicaceae</taxon>
        <taxon>Brassiceae</taxon>
        <taxon>Raphanus</taxon>
    </lineage>
</organism>
<reference evidence="2" key="1">
    <citation type="submission" date="2003-09" db="EMBL/GenBank/DDBJ databases">
        <title>Identification of S Locus Genes SLG, SRK and SP11/SCR Based on PCR-RFLP and DNA Sequencing in Inbred Lines of Radish (Raphanus sativus L.).</title>
        <authorList>
            <person name="Kim H.J."/>
            <person name="Park J.I."/>
            <person name="Watanabe M."/>
            <person name="Nou I.S."/>
        </authorList>
    </citation>
    <scope>NUCLEOTIDE SEQUENCE</scope>
    <source>
        <strain evidence="2">4</strain>
    </source>
</reference>
<name>Q6TGF1_RAPSA</name>
<dbReference type="AlphaFoldDB" id="Q6TGF1"/>
<keyword evidence="1" id="KW-0732">Signal</keyword>
<gene>
    <name evidence="2" type="primary">SP11-5</name>
</gene>
<sequence length="84" mass="9698">MRSATSIYIFLTKIHYLCFIFLILTYVQALDVGAWNCPEGVTISNPILGRCFNSRSRQCGENCRCCDYSKHNRRITCYCCKVKS</sequence>
<evidence type="ECO:0000256" key="1">
    <source>
        <dbReference type="SAM" id="SignalP"/>
    </source>
</evidence>
<accession>Q6TGF1</accession>
<feature type="chain" id="PRO_5004280894" evidence="1">
    <location>
        <begin position="30"/>
        <end position="84"/>
    </location>
</feature>
<proteinExistence type="predicted"/>
<evidence type="ECO:0000313" key="2">
    <source>
        <dbReference type="EMBL" id="AAQ98292.1"/>
    </source>
</evidence>
<dbReference type="EMBL" id="AY422013">
    <property type="protein sequence ID" value="AAQ98292.1"/>
    <property type="molecule type" value="Genomic_DNA"/>
</dbReference>